<dbReference type="Proteomes" id="UP001287356">
    <property type="component" value="Unassembled WGS sequence"/>
</dbReference>
<dbReference type="EMBL" id="JAULSN010000002">
    <property type="protein sequence ID" value="KAK3380727.1"/>
    <property type="molecule type" value="Genomic_DNA"/>
</dbReference>
<proteinExistence type="predicted"/>
<evidence type="ECO:0000313" key="1">
    <source>
        <dbReference type="EMBL" id="KAK3380727.1"/>
    </source>
</evidence>
<dbReference type="AlphaFoldDB" id="A0AAE0NFU2"/>
<gene>
    <name evidence="1" type="ORF">B0T24DRAFT_664659</name>
</gene>
<sequence length="314" mass="35604">MGQLNMGEAVEETHVDSVRSDGDLILVVGPEQVRLMVCSQVLRCASKVFDVMFGPRWSEGRDLSSTSPKEVPLEEDDAEAMRTVCCVLHHRNDMVSEDPSPDEILKIAIEVDKYDLAIALKFQLAQWLQPPKTNPNQPQPEMIDLGRLMAAAFILSKKDEFASLTLDLVMNYTASYLDFLEDDTMNESIPFKIIYLLEERRNRMRADLWKLLLDGVKLVCTQPSRCTWRGSPADSCRALLDTFGPSKQLNNSISSMVEKMGDIQKAQSYQCSYKHHAEFKGYRDDVEMAKAWATICTDCVRSGNYPTKCTFKHK</sequence>
<keyword evidence="2" id="KW-1185">Reference proteome</keyword>
<evidence type="ECO:0008006" key="3">
    <source>
        <dbReference type="Google" id="ProtNLM"/>
    </source>
</evidence>
<dbReference type="Gene3D" id="3.30.710.10">
    <property type="entry name" value="Potassium Channel Kv1.1, Chain A"/>
    <property type="match status" value="1"/>
</dbReference>
<reference evidence="1" key="1">
    <citation type="journal article" date="2023" name="Mol. Phylogenet. Evol.">
        <title>Genome-scale phylogeny and comparative genomics of the fungal order Sordariales.</title>
        <authorList>
            <person name="Hensen N."/>
            <person name="Bonometti L."/>
            <person name="Westerberg I."/>
            <person name="Brannstrom I.O."/>
            <person name="Guillou S."/>
            <person name="Cros-Aarteil S."/>
            <person name="Calhoun S."/>
            <person name="Haridas S."/>
            <person name="Kuo A."/>
            <person name="Mondo S."/>
            <person name="Pangilinan J."/>
            <person name="Riley R."/>
            <person name="LaButti K."/>
            <person name="Andreopoulos B."/>
            <person name="Lipzen A."/>
            <person name="Chen C."/>
            <person name="Yan M."/>
            <person name="Daum C."/>
            <person name="Ng V."/>
            <person name="Clum A."/>
            <person name="Steindorff A."/>
            <person name="Ohm R.A."/>
            <person name="Martin F."/>
            <person name="Silar P."/>
            <person name="Natvig D.O."/>
            <person name="Lalanne C."/>
            <person name="Gautier V."/>
            <person name="Ament-Velasquez S.L."/>
            <person name="Kruys A."/>
            <person name="Hutchinson M.I."/>
            <person name="Powell A.J."/>
            <person name="Barry K."/>
            <person name="Miller A.N."/>
            <person name="Grigoriev I.V."/>
            <person name="Debuchy R."/>
            <person name="Gladieux P."/>
            <person name="Hiltunen Thoren M."/>
            <person name="Johannesson H."/>
        </authorList>
    </citation>
    <scope>NUCLEOTIDE SEQUENCE</scope>
    <source>
        <strain evidence="1">CBS 958.72</strain>
    </source>
</reference>
<organism evidence="1 2">
    <name type="scientific">Lasiosphaeria ovina</name>
    <dbReference type="NCBI Taxonomy" id="92902"/>
    <lineage>
        <taxon>Eukaryota</taxon>
        <taxon>Fungi</taxon>
        <taxon>Dikarya</taxon>
        <taxon>Ascomycota</taxon>
        <taxon>Pezizomycotina</taxon>
        <taxon>Sordariomycetes</taxon>
        <taxon>Sordariomycetidae</taxon>
        <taxon>Sordariales</taxon>
        <taxon>Lasiosphaeriaceae</taxon>
        <taxon>Lasiosphaeria</taxon>
    </lineage>
</organism>
<dbReference type="InterPro" id="IPR011333">
    <property type="entry name" value="SKP1/BTB/POZ_sf"/>
</dbReference>
<comment type="caution">
    <text evidence="1">The sequence shown here is derived from an EMBL/GenBank/DDBJ whole genome shotgun (WGS) entry which is preliminary data.</text>
</comment>
<accession>A0AAE0NFU2</accession>
<name>A0AAE0NFU2_9PEZI</name>
<protein>
    <recommendedName>
        <fullName evidence="3">BTB domain-containing protein</fullName>
    </recommendedName>
</protein>
<evidence type="ECO:0000313" key="2">
    <source>
        <dbReference type="Proteomes" id="UP001287356"/>
    </source>
</evidence>
<reference evidence="1" key="2">
    <citation type="submission" date="2023-06" db="EMBL/GenBank/DDBJ databases">
        <authorList>
            <consortium name="Lawrence Berkeley National Laboratory"/>
            <person name="Haridas S."/>
            <person name="Hensen N."/>
            <person name="Bonometti L."/>
            <person name="Westerberg I."/>
            <person name="Brannstrom I.O."/>
            <person name="Guillou S."/>
            <person name="Cros-Aarteil S."/>
            <person name="Calhoun S."/>
            <person name="Kuo A."/>
            <person name="Mondo S."/>
            <person name="Pangilinan J."/>
            <person name="Riley R."/>
            <person name="Labutti K."/>
            <person name="Andreopoulos B."/>
            <person name="Lipzen A."/>
            <person name="Chen C."/>
            <person name="Yanf M."/>
            <person name="Daum C."/>
            <person name="Ng V."/>
            <person name="Clum A."/>
            <person name="Steindorff A."/>
            <person name="Ohm R."/>
            <person name="Martin F."/>
            <person name="Silar P."/>
            <person name="Natvig D."/>
            <person name="Lalanne C."/>
            <person name="Gautier V."/>
            <person name="Ament-Velasquez S.L."/>
            <person name="Kruys A."/>
            <person name="Hutchinson M.I."/>
            <person name="Powell A.J."/>
            <person name="Barry K."/>
            <person name="Miller A.N."/>
            <person name="Grigoriev I.V."/>
            <person name="Debuchy R."/>
            <person name="Gladieux P."/>
            <person name="Thoren M.H."/>
            <person name="Johannesson H."/>
        </authorList>
    </citation>
    <scope>NUCLEOTIDE SEQUENCE</scope>
    <source>
        <strain evidence="1">CBS 958.72</strain>
    </source>
</reference>